<evidence type="ECO:0000256" key="1">
    <source>
        <dbReference type="SAM" id="MobiDB-lite"/>
    </source>
</evidence>
<protein>
    <recommendedName>
        <fullName evidence="2">Prokaryotic-type class I peptide chain release factors domain-containing protein</fullName>
    </recommendedName>
</protein>
<dbReference type="PANTHER" id="PTHR11075">
    <property type="entry name" value="PEPTIDE CHAIN RELEASE FACTOR"/>
    <property type="match status" value="1"/>
</dbReference>
<evidence type="ECO:0000313" key="3">
    <source>
        <dbReference type="EMBL" id="OSS46621.1"/>
    </source>
</evidence>
<dbReference type="FunCoup" id="A0A1Y2LRW6">
    <property type="interactions" value="244"/>
</dbReference>
<gene>
    <name evidence="3" type="ORF">B5807_08489</name>
</gene>
<feature type="region of interest" description="Disordered" evidence="1">
    <location>
        <begin position="181"/>
        <end position="210"/>
    </location>
</feature>
<dbReference type="PANTHER" id="PTHR11075:SF54">
    <property type="entry name" value="LARGE RIBOSOMAL SUBUNIT PROTEIN ML62"/>
    <property type="match status" value="1"/>
</dbReference>
<feature type="compositionally biased region" description="Basic residues" evidence="1">
    <location>
        <begin position="191"/>
        <end position="210"/>
    </location>
</feature>
<dbReference type="Proteomes" id="UP000193240">
    <property type="component" value="Unassembled WGS sequence"/>
</dbReference>
<proteinExistence type="predicted"/>
<dbReference type="AlphaFoldDB" id="A0A1Y2LRW6"/>
<feature type="domain" description="Prokaryotic-type class I peptide chain release factors" evidence="2">
    <location>
        <begin position="79"/>
        <end position="202"/>
    </location>
</feature>
<keyword evidence="4" id="KW-1185">Reference proteome</keyword>
<dbReference type="GO" id="GO:0005762">
    <property type="term" value="C:mitochondrial large ribosomal subunit"/>
    <property type="evidence" value="ECO:0007669"/>
    <property type="project" value="TreeGrafter"/>
</dbReference>
<dbReference type="OMA" id="WYNSFDA"/>
<dbReference type="STRING" id="105696.A0A1Y2LRW6"/>
<reference evidence="3 4" key="1">
    <citation type="journal article" date="2017" name="Genome Announc.">
        <title>Genome sequence of the saprophytic ascomycete Epicoccum nigrum ICMP 19927 strain isolated from New Zealand.</title>
        <authorList>
            <person name="Fokin M."/>
            <person name="Fleetwood D."/>
            <person name="Weir B.S."/>
            <person name="Villas-Boas S.G."/>
        </authorList>
    </citation>
    <scope>NUCLEOTIDE SEQUENCE [LARGE SCALE GENOMIC DNA]</scope>
    <source>
        <strain evidence="3 4">ICMP 19927</strain>
    </source>
</reference>
<dbReference type="Gene3D" id="3.30.160.20">
    <property type="match status" value="1"/>
</dbReference>
<dbReference type="EMBL" id="KZ107851">
    <property type="protein sequence ID" value="OSS46621.1"/>
    <property type="molecule type" value="Genomic_DNA"/>
</dbReference>
<evidence type="ECO:0000313" key="4">
    <source>
        <dbReference type="Proteomes" id="UP000193240"/>
    </source>
</evidence>
<organism evidence="3 4">
    <name type="scientific">Epicoccum nigrum</name>
    <name type="common">Soil fungus</name>
    <name type="synonym">Epicoccum purpurascens</name>
    <dbReference type="NCBI Taxonomy" id="105696"/>
    <lineage>
        <taxon>Eukaryota</taxon>
        <taxon>Fungi</taxon>
        <taxon>Dikarya</taxon>
        <taxon>Ascomycota</taxon>
        <taxon>Pezizomycotina</taxon>
        <taxon>Dothideomycetes</taxon>
        <taxon>Pleosporomycetidae</taxon>
        <taxon>Pleosporales</taxon>
        <taxon>Pleosporineae</taxon>
        <taxon>Didymellaceae</taxon>
        <taxon>Epicoccum</taxon>
    </lineage>
</organism>
<sequence>MQILRCRPALFATFAGARTPQALRLRWSSVRSGSGSGSGSGNNVGVGVGVSVDEEELQQARAWLAALHADAIPLKTIGELSFSRSSGPGGQNVNKVNSKATLRVPLGALLSHVPTALHHELRRSRYLGSKSNDIVVQADDSRKQNDNAHACYKRLYDAIREAGRIAVPSETSVEQMRHVKNLQKADNERRLRSKKQQSSKKGSRRARGDE</sequence>
<dbReference type="InterPro" id="IPR000352">
    <property type="entry name" value="Pep_chain_release_fac_I"/>
</dbReference>
<evidence type="ECO:0000259" key="2">
    <source>
        <dbReference type="Pfam" id="PF00472"/>
    </source>
</evidence>
<dbReference type="InParanoid" id="A0A1Y2LRW6"/>
<dbReference type="GO" id="GO:0016150">
    <property type="term" value="F:translation release factor activity, codon nonspecific"/>
    <property type="evidence" value="ECO:0007669"/>
    <property type="project" value="TreeGrafter"/>
</dbReference>
<name>A0A1Y2LRW6_EPING</name>
<accession>A0A1Y2LRW6</accession>
<dbReference type="GO" id="GO:0004045">
    <property type="term" value="F:peptidyl-tRNA hydrolase activity"/>
    <property type="evidence" value="ECO:0007669"/>
    <property type="project" value="TreeGrafter"/>
</dbReference>
<dbReference type="GO" id="GO:0070126">
    <property type="term" value="P:mitochondrial translational termination"/>
    <property type="evidence" value="ECO:0007669"/>
    <property type="project" value="TreeGrafter"/>
</dbReference>
<dbReference type="SUPFAM" id="SSF110916">
    <property type="entry name" value="Peptidyl-tRNA hydrolase domain-like"/>
    <property type="match status" value="1"/>
</dbReference>
<dbReference type="InterPro" id="IPR052104">
    <property type="entry name" value="Mito_Release_Factor_mL62"/>
</dbReference>
<dbReference type="Pfam" id="PF00472">
    <property type="entry name" value="RF-1"/>
    <property type="match status" value="1"/>
</dbReference>